<feature type="domain" description="14-3-3" evidence="2">
    <location>
        <begin position="4"/>
        <end position="242"/>
    </location>
</feature>
<dbReference type="Gene3D" id="1.20.190.20">
    <property type="entry name" value="14-3-3 domain"/>
    <property type="match status" value="1"/>
</dbReference>
<keyword evidence="4" id="KW-1185">Reference proteome</keyword>
<dbReference type="CDD" id="cd08774">
    <property type="entry name" value="14-3-3"/>
    <property type="match status" value="1"/>
</dbReference>
<dbReference type="InterPro" id="IPR023410">
    <property type="entry name" value="14-3-3_domain"/>
</dbReference>
<gene>
    <name evidence="3" type="ORF">M9Y10_022719</name>
</gene>
<dbReference type="PIRSF" id="PIRSF000868">
    <property type="entry name" value="14-3-3"/>
    <property type="match status" value="1"/>
</dbReference>
<name>A0ABR2KT32_9EUKA</name>
<dbReference type="InterPro" id="IPR000308">
    <property type="entry name" value="14-3-3"/>
</dbReference>
<dbReference type="PANTHER" id="PTHR18860">
    <property type="entry name" value="14-3-3 PROTEIN"/>
    <property type="match status" value="1"/>
</dbReference>
<dbReference type="Proteomes" id="UP001470230">
    <property type="component" value="Unassembled WGS sequence"/>
</dbReference>
<comment type="similarity">
    <text evidence="1">Belongs to the 14-3-3 family.</text>
</comment>
<organism evidence="3 4">
    <name type="scientific">Tritrichomonas musculus</name>
    <dbReference type="NCBI Taxonomy" id="1915356"/>
    <lineage>
        <taxon>Eukaryota</taxon>
        <taxon>Metamonada</taxon>
        <taxon>Parabasalia</taxon>
        <taxon>Tritrichomonadida</taxon>
        <taxon>Tritrichomonadidae</taxon>
        <taxon>Tritrichomonas</taxon>
    </lineage>
</organism>
<dbReference type="SMART" id="SM00101">
    <property type="entry name" value="14_3_3"/>
    <property type="match status" value="1"/>
</dbReference>
<evidence type="ECO:0000259" key="2">
    <source>
        <dbReference type="SMART" id="SM00101"/>
    </source>
</evidence>
<comment type="caution">
    <text evidence="3">The sequence shown here is derived from an EMBL/GenBank/DDBJ whole genome shotgun (WGS) entry which is preliminary data.</text>
</comment>
<reference evidence="3 4" key="1">
    <citation type="submission" date="2024-04" db="EMBL/GenBank/DDBJ databases">
        <title>Tritrichomonas musculus Genome.</title>
        <authorList>
            <person name="Alves-Ferreira E."/>
            <person name="Grigg M."/>
            <person name="Lorenzi H."/>
            <person name="Galac M."/>
        </authorList>
    </citation>
    <scope>NUCLEOTIDE SEQUENCE [LARGE SCALE GENOMIC DNA]</scope>
    <source>
        <strain evidence="3 4">EAF2021</strain>
    </source>
</reference>
<dbReference type="EMBL" id="JAPFFF010000003">
    <property type="protein sequence ID" value="KAK8894284.1"/>
    <property type="molecule type" value="Genomic_DNA"/>
</dbReference>
<proteinExistence type="inferred from homology"/>
<evidence type="ECO:0000256" key="1">
    <source>
        <dbReference type="ARBA" id="ARBA00006141"/>
    </source>
</evidence>
<dbReference type="InterPro" id="IPR036815">
    <property type="entry name" value="14-3-3_dom_sf"/>
</dbReference>
<evidence type="ECO:0000313" key="3">
    <source>
        <dbReference type="EMBL" id="KAK8894284.1"/>
    </source>
</evidence>
<protein>
    <recommendedName>
        <fullName evidence="2">14-3-3 domain-containing protein</fullName>
    </recommendedName>
</protein>
<evidence type="ECO:0000313" key="4">
    <source>
        <dbReference type="Proteomes" id="UP001470230"/>
    </source>
</evidence>
<dbReference type="PRINTS" id="PR00305">
    <property type="entry name" value="1433ZETA"/>
</dbReference>
<dbReference type="SUPFAM" id="SSF48445">
    <property type="entry name" value="14-3-3 protein"/>
    <property type="match status" value="1"/>
</dbReference>
<sequence length="242" mass="27814">MYSAEDLAYFANVLNQISRPKQAAEYIDQLINMKPALTHSEYELFGLVYKSAIEPIRKTLRSLMGFYDEEVDGGHALRAESIQIEKRKSHLEYTKICHHVIDLITDTLLPNAADQKAQIFYNKTLGDYYRYLAEFESNEEAKKVISEAEKAYNQALNVCTTDLLPCDPLRLSVILNYAIFKYEHLKQTNEATELLQNAKKEAEPELGQLSQNSQNEALQILTAIRDNLIIWFDDENDKDQIA</sequence>
<dbReference type="Pfam" id="PF00244">
    <property type="entry name" value="14-3-3"/>
    <property type="match status" value="1"/>
</dbReference>
<accession>A0ABR2KT32</accession>